<sequence>MALLLLFGTMAFPILAQDVIASVPQTWQMLDYLATDYAGAVKDGAVISASEYAEMREFTSTARSRIGALPSTATTPALMKQADKLVASVDAKAAPAQVATQAHALADALLQAYPVPTAPEHVPDLVRGEALYQNQCAACHGVTGHGDGPAGMQLSPRPVNFTDQTRADQRSALSLYEVISQGVEGTPMVSYEQQLSSDDRWALAYYVGSLAYTKEASTGADMWQHDTAAQAQVADLKELSRARVTQLTPTLDAARARAILGYLRAHPEAIQQQALAGIPLARARLTASLTAYRAGAKAQATQLALSAYLDGVEPVEPQLNARDGALRAQLETAMGAYRTALTSSTSVASVSKQADEVDGLLLRAQEVTADAAGDAATTFLGAFTILVREGLEALLVVVALLAFLRKAARPEALRYVHAGWSLALVAGGITWAIASYAISISGAGRELTEGLSSLFAAFVLLGVGLWMHQKSIGGRWQAYLKEKMAAALDRRSAWFLFGLAFISVYREVFESILFYAALWNDGQEVWLLSGIAAGAAVLGLIAWVLLRTSRRLPIGTFFSASSALIAVLAVVLTGKGVAALQEAGWVAVSVAPVPHIELLGIYPTWQSLLAQLAILILLAVGFVFNIHRGRQPMPSCPTTREVLPDAD</sequence>
<evidence type="ECO:0000256" key="3">
    <source>
        <dbReference type="ARBA" id="ARBA00022617"/>
    </source>
</evidence>
<evidence type="ECO:0000256" key="7">
    <source>
        <dbReference type="ARBA" id="ARBA00023004"/>
    </source>
</evidence>
<evidence type="ECO:0000256" key="2">
    <source>
        <dbReference type="ARBA" id="ARBA00008333"/>
    </source>
</evidence>
<evidence type="ECO:0000256" key="4">
    <source>
        <dbReference type="ARBA" id="ARBA00022692"/>
    </source>
</evidence>
<keyword evidence="6 10" id="KW-1133">Transmembrane helix</keyword>
<feature type="transmembrane region" description="Helical" evidence="10">
    <location>
        <begin position="488"/>
        <end position="505"/>
    </location>
</feature>
<dbReference type="EMBL" id="BAAAFO010000004">
    <property type="protein sequence ID" value="GAA0259984.1"/>
    <property type="molecule type" value="Genomic_DNA"/>
</dbReference>
<feature type="transmembrane region" description="Helical" evidence="10">
    <location>
        <begin position="415"/>
        <end position="438"/>
    </location>
</feature>
<dbReference type="InterPro" id="IPR036909">
    <property type="entry name" value="Cyt_c-like_dom_sf"/>
</dbReference>
<feature type="transmembrane region" description="Helical" evidence="10">
    <location>
        <begin position="608"/>
        <end position="626"/>
    </location>
</feature>
<evidence type="ECO:0000256" key="9">
    <source>
        <dbReference type="PROSITE-ProRule" id="PRU00433"/>
    </source>
</evidence>
<feature type="transmembrane region" description="Helical" evidence="10">
    <location>
        <begin position="450"/>
        <end position="467"/>
    </location>
</feature>
<feature type="transmembrane region" description="Helical" evidence="10">
    <location>
        <begin position="552"/>
        <end position="572"/>
    </location>
</feature>
<keyword evidence="8 10" id="KW-0472">Membrane</keyword>
<dbReference type="PROSITE" id="PS51007">
    <property type="entry name" value="CYTC"/>
    <property type="match status" value="1"/>
</dbReference>
<name>A0ABP3ED57_9GAMM</name>
<keyword evidence="7 9" id="KW-0408">Iron</keyword>
<comment type="caution">
    <text evidence="13">The sequence shown here is derived from an EMBL/GenBank/DDBJ whole genome shotgun (WGS) entry which is preliminary data.</text>
</comment>
<proteinExistence type="inferred from homology"/>
<evidence type="ECO:0000256" key="11">
    <source>
        <dbReference type="SAM" id="SignalP"/>
    </source>
</evidence>
<protein>
    <submittedName>
        <fullName evidence="13">Cytochrome c/FTR1 family iron permease</fullName>
    </submittedName>
</protein>
<dbReference type="Pfam" id="PF00034">
    <property type="entry name" value="Cytochrom_C"/>
    <property type="match status" value="1"/>
</dbReference>
<feature type="domain" description="Cytochrome c" evidence="12">
    <location>
        <begin position="123"/>
        <end position="211"/>
    </location>
</feature>
<keyword evidence="14" id="KW-1185">Reference proteome</keyword>
<dbReference type="RefSeq" id="WP_343883308.1">
    <property type="nucleotide sequence ID" value="NZ_BAAAFO010000004.1"/>
</dbReference>
<evidence type="ECO:0000256" key="5">
    <source>
        <dbReference type="ARBA" id="ARBA00022723"/>
    </source>
</evidence>
<evidence type="ECO:0000256" key="6">
    <source>
        <dbReference type="ARBA" id="ARBA00022989"/>
    </source>
</evidence>
<keyword evidence="5 9" id="KW-0479">Metal-binding</keyword>
<keyword evidence="11" id="KW-0732">Signal</keyword>
<evidence type="ECO:0000313" key="14">
    <source>
        <dbReference type="Proteomes" id="UP001500657"/>
    </source>
</evidence>
<organism evidence="13 14">
    <name type="scientific">Rhodanobacter caeni</name>
    <dbReference type="NCBI Taxonomy" id="657654"/>
    <lineage>
        <taxon>Bacteria</taxon>
        <taxon>Pseudomonadati</taxon>
        <taxon>Pseudomonadota</taxon>
        <taxon>Gammaproteobacteria</taxon>
        <taxon>Lysobacterales</taxon>
        <taxon>Rhodanobacteraceae</taxon>
        <taxon>Rhodanobacter</taxon>
    </lineage>
</organism>
<feature type="transmembrane region" description="Helical" evidence="10">
    <location>
        <begin position="379"/>
        <end position="403"/>
    </location>
</feature>
<comment type="similarity">
    <text evidence="2">Belongs to the oxidase-dependent Fe transporter (OFeT) (TC 9.A.10.1) family.</text>
</comment>
<dbReference type="Pfam" id="PF03239">
    <property type="entry name" value="FTR1"/>
    <property type="match status" value="1"/>
</dbReference>
<evidence type="ECO:0000259" key="12">
    <source>
        <dbReference type="PROSITE" id="PS51007"/>
    </source>
</evidence>
<dbReference type="PANTHER" id="PTHR31632:SF2">
    <property type="entry name" value="PLASMA MEMBRANE IRON PERMEASE"/>
    <property type="match status" value="1"/>
</dbReference>
<feature type="chain" id="PRO_5045711798" evidence="11">
    <location>
        <begin position="17"/>
        <end position="647"/>
    </location>
</feature>
<reference evidence="14" key="1">
    <citation type="journal article" date="2019" name="Int. J. Syst. Evol. Microbiol.">
        <title>The Global Catalogue of Microorganisms (GCM) 10K type strain sequencing project: providing services to taxonomists for standard genome sequencing and annotation.</title>
        <authorList>
            <consortium name="The Broad Institute Genomics Platform"/>
            <consortium name="The Broad Institute Genome Sequencing Center for Infectious Disease"/>
            <person name="Wu L."/>
            <person name="Ma J."/>
        </authorList>
    </citation>
    <scope>NUCLEOTIDE SEQUENCE [LARGE SCALE GENOMIC DNA]</scope>
    <source>
        <strain evidence="14">JCM 16242</strain>
    </source>
</reference>
<comment type="subcellular location">
    <subcellularLocation>
        <location evidence="1">Membrane</location>
        <topology evidence="1">Multi-pass membrane protein</topology>
    </subcellularLocation>
</comment>
<feature type="transmembrane region" description="Helical" evidence="10">
    <location>
        <begin position="525"/>
        <end position="545"/>
    </location>
</feature>
<evidence type="ECO:0000256" key="1">
    <source>
        <dbReference type="ARBA" id="ARBA00004141"/>
    </source>
</evidence>
<keyword evidence="4 10" id="KW-0812">Transmembrane</keyword>
<dbReference type="PANTHER" id="PTHR31632">
    <property type="entry name" value="IRON TRANSPORTER FTH1"/>
    <property type="match status" value="1"/>
</dbReference>
<evidence type="ECO:0000313" key="13">
    <source>
        <dbReference type="EMBL" id="GAA0259984.1"/>
    </source>
</evidence>
<feature type="signal peptide" evidence="11">
    <location>
        <begin position="1"/>
        <end position="16"/>
    </location>
</feature>
<gene>
    <name evidence="13" type="ORF">GCM10009126_26740</name>
</gene>
<keyword evidence="3 9" id="KW-0349">Heme</keyword>
<dbReference type="InterPro" id="IPR004923">
    <property type="entry name" value="FTR1/Fip1/EfeU"/>
</dbReference>
<accession>A0ABP3ED57</accession>
<evidence type="ECO:0000256" key="10">
    <source>
        <dbReference type="SAM" id="Phobius"/>
    </source>
</evidence>
<dbReference type="Gene3D" id="1.10.760.10">
    <property type="entry name" value="Cytochrome c-like domain"/>
    <property type="match status" value="1"/>
</dbReference>
<evidence type="ECO:0000256" key="8">
    <source>
        <dbReference type="ARBA" id="ARBA00023136"/>
    </source>
</evidence>
<dbReference type="SUPFAM" id="SSF46626">
    <property type="entry name" value="Cytochrome c"/>
    <property type="match status" value="1"/>
</dbReference>
<dbReference type="InterPro" id="IPR009056">
    <property type="entry name" value="Cyt_c-like_dom"/>
</dbReference>
<dbReference type="Proteomes" id="UP001500657">
    <property type="component" value="Unassembled WGS sequence"/>
</dbReference>